<evidence type="ECO:0000313" key="1">
    <source>
        <dbReference type="EMBL" id="VDN33362.1"/>
    </source>
</evidence>
<dbReference type="Proteomes" id="UP000271098">
    <property type="component" value="Unassembled WGS sequence"/>
</dbReference>
<name>A0A183EE11_9BILA</name>
<dbReference type="AlphaFoldDB" id="A0A183EE11"/>
<protein>
    <submittedName>
        <fullName evidence="3">UBX domain-containing protein</fullName>
    </submittedName>
</protein>
<evidence type="ECO:0000313" key="3">
    <source>
        <dbReference type="WBParaSite" id="GPUH_0001922701-mRNA-1"/>
    </source>
</evidence>
<sequence>MLRVMIKMVQWDENGNTQVTLRFCPQGMKAQEHMQKYTDMAVQPNVAYTGFEFRNKQFKNRVDESRLRLLGMEPEHSVTHQYPQVSAQTAVVLTKEQER</sequence>
<evidence type="ECO:0000313" key="2">
    <source>
        <dbReference type="Proteomes" id="UP000271098"/>
    </source>
</evidence>
<accession>A0A183EE11</accession>
<organism evidence="3">
    <name type="scientific">Gongylonema pulchrum</name>
    <dbReference type="NCBI Taxonomy" id="637853"/>
    <lineage>
        <taxon>Eukaryota</taxon>
        <taxon>Metazoa</taxon>
        <taxon>Ecdysozoa</taxon>
        <taxon>Nematoda</taxon>
        <taxon>Chromadorea</taxon>
        <taxon>Rhabditida</taxon>
        <taxon>Spirurina</taxon>
        <taxon>Spiruromorpha</taxon>
        <taxon>Spiruroidea</taxon>
        <taxon>Gongylonematidae</taxon>
        <taxon>Gongylonema</taxon>
    </lineage>
</organism>
<proteinExistence type="predicted"/>
<keyword evidence="2" id="KW-1185">Reference proteome</keyword>
<reference evidence="3" key="1">
    <citation type="submission" date="2016-06" db="UniProtKB">
        <authorList>
            <consortium name="WormBaseParasite"/>
        </authorList>
    </citation>
    <scope>IDENTIFICATION</scope>
</reference>
<reference evidence="1 2" key="2">
    <citation type="submission" date="2018-11" db="EMBL/GenBank/DDBJ databases">
        <authorList>
            <consortium name="Pathogen Informatics"/>
        </authorList>
    </citation>
    <scope>NUCLEOTIDE SEQUENCE [LARGE SCALE GENOMIC DNA]</scope>
</reference>
<gene>
    <name evidence="1" type="ORF">GPUH_LOCUS19202</name>
</gene>
<dbReference type="WBParaSite" id="GPUH_0001922701-mRNA-1">
    <property type="protein sequence ID" value="GPUH_0001922701-mRNA-1"/>
    <property type="gene ID" value="GPUH_0001922701"/>
</dbReference>
<dbReference type="EMBL" id="UYRT01088112">
    <property type="protein sequence ID" value="VDN33362.1"/>
    <property type="molecule type" value="Genomic_DNA"/>
</dbReference>